<accession>A0A8W8J410</accession>
<dbReference type="EnsemblMetazoa" id="G17145.4">
    <property type="protein sequence ID" value="G17145.4:cds"/>
    <property type="gene ID" value="G17145"/>
</dbReference>
<proteinExistence type="predicted"/>
<dbReference type="GO" id="GO:0007018">
    <property type="term" value="P:microtubule-based movement"/>
    <property type="evidence" value="ECO:0007669"/>
    <property type="project" value="InterPro"/>
</dbReference>
<dbReference type="GO" id="GO:0030286">
    <property type="term" value="C:dynein complex"/>
    <property type="evidence" value="ECO:0007669"/>
    <property type="project" value="InterPro"/>
</dbReference>
<evidence type="ECO:0000259" key="1">
    <source>
        <dbReference type="Pfam" id="PF18199"/>
    </source>
</evidence>
<dbReference type="InterPro" id="IPR043160">
    <property type="entry name" value="Dynein_C_barrel"/>
</dbReference>
<organism evidence="2 3">
    <name type="scientific">Magallana gigas</name>
    <name type="common">Pacific oyster</name>
    <name type="synonym">Crassostrea gigas</name>
    <dbReference type="NCBI Taxonomy" id="29159"/>
    <lineage>
        <taxon>Eukaryota</taxon>
        <taxon>Metazoa</taxon>
        <taxon>Spiralia</taxon>
        <taxon>Lophotrochozoa</taxon>
        <taxon>Mollusca</taxon>
        <taxon>Bivalvia</taxon>
        <taxon>Autobranchia</taxon>
        <taxon>Pteriomorphia</taxon>
        <taxon>Ostreida</taxon>
        <taxon>Ostreoidea</taxon>
        <taxon>Ostreidae</taxon>
        <taxon>Magallana</taxon>
    </lineage>
</organism>
<dbReference type="AlphaFoldDB" id="A0A8W8J410"/>
<dbReference type="PANTHER" id="PTHR46961:SF5">
    <property type="entry name" value="DYNEIN AXONEMAL HEAVY CHAIN 1"/>
    <property type="match status" value="1"/>
</dbReference>
<reference evidence="2" key="1">
    <citation type="submission" date="2022-08" db="UniProtKB">
        <authorList>
            <consortium name="EnsemblMetazoa"/>
        </authorList>
    </citation>
    <scope>IDENTIFICATION</scope>
    <source>
        <strain evidence="2">05x7-T-G4-1.051#20</strain>
    </source>
</reference>
<dbReference type="GO" id="GO:0051959">
    <property type="term" value="F:dynein light intermediate chain binding"/>
    <property type="evidence" value="ECO:0007669"/>
    <property type="project" value="InterPro"/>
</dbReference>
<dbReference type="InterPro" id="IPR026983">
    <property type="entry name" value="DHC"/>
</dbReference>
<dbReference type="Proteomes" id="UP000005408">
    <property type="component" value="Unassembled WGS sequence"/>
</dbReference>
<dbReference type="Gene3D" id="3.10.490.20">
    <property type="match status" value="1"/>
</dbReference>
<sequence>MFLEGARWDPIKQMLAESRPKELYVDVPVIWLIPTANRKNPDKGIYECPVYKTLTRAGTLSTTGHSTNFVFAVELPTDQLQKHWIKRGVAMLCALNY</sequence>
<evidence type="ECO:0000313" key="3">
    <source>
        <dbReference type="Proteomes" id="UP000005408"/>
    </source>
</evidence>
<dbReference type="InterPro" id="IPR041228">
    <property type="entry name" value="Dynein_C"/>
</dbReference>
<dbReference type="Pfam" id="PF18199">
    <property type="entry name" value="Dynein_C"/>
    <property type="match status" value="1"/>
</dbReference>
<dbReference type="GO" id="GO:0045505">
    <property type="term" value="F:dynein intermediate chain binding"/>
    <property type="evidence" value="ECO:0007669"/>
    <property type="project" value="InterPro"/>
</dbReference>
<protein>
    <recommendedName>
        <fullName evidence="1">Dynein heavy chain C-terminal domain-containing protein</fullName>
    </recommendedName>
</protein>
<evidence type="ECO:0000313" key="2">
    <source>
        <dbReference type="EnsemblMetazoa" id="G17145.4:cds"/>
    </source>
</evidence>
<feature type="domain" description="Dynein heavy chain C-terminal" evidence="1">
    <location>
        <begin position="1"/>
        <end position="93"/>
    </location>
</feature>
<keyword evidence="3" id="KW-1185">Reference proteome</keyword>
<name>A0A8W8J410_MAGGI</name>
<dbReference type="PANTHER" id="PTHR46961">
    <property type="entry name" value="DYNEIN HEAVY CHAIN 1, AXONEMAL-LIKE PROTEIN"/>
    <property type="match status" value="1"/>
</dbReference>